<evidence type="ECO:0000313" key="1">
    <source>
        <dbReference type="EMBL" id="QHA02215.1"/>
    </source>
</evidence>
<dbReference type="EMBL" id="CP047020">
    <property type="protein sequence ID" value="QHA02215.1"/>
    <property type="molecule type" value="Genomic_DNA"/>
</dbReference>
<dbReference type="AlphaFoldDB" id="A0A6I6N0A5"/>
<organism evidence="1 2">
    <name type="scientific">Streptomyces broussonetiae</name>
    <dbReference type="NCBI Taxonomy" id="2686304"/>
    <lineage>
        <taxon>Bacteria</taxon>
        <taxon>Bacillati</taxon>
        <taxon>Actinomycetota</taxon>
        <taxon>Actinomycetes</taxon>
        <taxon>Kitasatosporales</taxon>
        <taxon>Streptomycetaceae</taxon>
        <taxon>Streptomyces</taxon>
    </lineage>
</organism>
<proteinExistence type="predicted"/>
<sequence length="58" mass="6286">MPRTKIHTYGSSTNPDLIAVALVHPDTPQGAAYLHGHQLGYTTKGRLRCETAAILGVW</sequence>
<protein>
    <submittedName>
        <fullName evidence="1">Uncharacterized protein</fullName>
    </submittedName>
</protein>
<reference evidence="1 2" key="1">
    <citation type="submission" date="2019-12" db="EMBL/GenBank/DDBJ databases">
        <title>Streptomyces sp. strain T44 isolated from rhizosphere soil of Broussonetia papyrifera.</title>
        <authorList>
            <person name="Mo P."/>
        </authorList>
    </citation>
    <scope>NUCLEOTIDE SEQUENCE [LARGE SCALE GENOMIC DNA]</scope>
    <source>
        <strain evidence="1 2">T44</strain>
    </source>
</reference>
<gene>
    <name evidence="1" type="ORF">GQF42_01710</name>
</gene>
<dbReference type="Proteomes" id="UP000436138">
    <property type="component" value="Chromosome"/>
</dbReference>
<keyword evidence="2" id="KW-1185">Reference proteome</keyword>
<dbReference type="KEGG" id="sbro:GQF42_01710"/>
<evidence type="ECO:0000313" key="2">
    <source>
        <dbReference type="Proteomes" id="UP000436138"/>
    </source>
</evidence>
<name>A0A6I6N0A5_9ACTN</name>
<accession>A0A6I6N0A5</accession>